<evidence type="ECO:0000256" key="5">
    <source>
        <dbReference type="ARBA" id="ARBA00023187"/>
    </source>
</evidence>
<feature type="domain" description="CID" evidence="10">
    <location>
        <begin position="1"/>
        <end position="154"/>
    </location>
</feature>
<dbReference type="Proteomes" id="UP000799772">
    <property type="component" value="Unassembled WGS sequence"/>
</dbReference>
<evidence type="ECO:0000256" key="3">
    <source>
        <dbReference type="ARBA" id="ARBA00022728"/>
    </source>
</evidence>
<dbReference type="SMART" id="SM00360">
    <property type="entry name" value="RRM"/>
    <property type="match status" value="1"/>
</dbReference>
<dbReference type="GO" id="GO:0017070">
    <property type="term" value="F:U6 snRNA binding"/>
    <property type="evidence" value="ECO:0007669"/>
    <property type="project" value="TreeGrafter"/>
</dbReference>
<dbReference type="GO" id="GO:0000974">
    <property type="term" value="C:Prp19 complex"/>
    <property type="evidence" value="ECO:0007669"/>
    <property type="project" value="TreeGrafter"/>
</dbReference>
<evidence type="ECO:0000259" key="10">
    <source>
        <dbReference type="PROSITE" id="PS51391"/>
    </source>
</evidence>
<dbReference type="PROSITE" id="PS50102">
    <property type="entry name" value="RRM"/>
    <property type="match status" value="1"/>
</dbReference>
<gene>
    <name evidence="11" type="ORF">NA57DRAFT_41681</name>
</gene>
<proteinExistence type="predicted"/>
<dbReference type="PROSITE" id="PS51391">
    <property type="entry name" value="CID"/>
    <property type="match status" value="1"/>
</dbReference>
<dbReference type="SUPFAM" id="SSF48464">
    <property type="entry name" value="ENTH/VHS domain"/>
    <property type="match status" value="1"/>
</dbReference>
<reference evidence="11" key="1">
    <citation type="journal article" date="2020" name="Stud. Mycol.">
        <title>101 Dothideomycetes genomes: a test case for predicting lifestyles and emergence of pathogens.</title>
        <authorList>
            <person name="Haridas S."/>
            <person name="Albert R."/>
            <person name="Binder M."/>
            <person name="Bloem J."/>
            <person name="Labutti K."/>
            <person name="Salamov A."/>
            <person name="Andreopoulos B."/>
            <person name="Baker S."/>
            <person name="Barry K."/>
            <person name="Bills G."/>
            <person name="Bluhm B."/>
            <person name="Cannon C."/>
            <person name="Castanera R."/>
            <person name="Culley D."/>
            <person name="Daum C."/>
            <person name="Ezra D."/>
            <person name="Gonzalez J."/>
            <person name="Henrissat B."/>
            <person name="Kuo A."/>
            <person name="Liang C."/>
            <person name="Lipzen A."/>
            <person name="Lutzoni F."/>
            <person name="Magnuson J."/>
            <person name="Mondo S."/>
            <person name="Nolan M."/>
            <person name="Ohm R."/>
            <person name="Pangilinan J."/>
            <person name="Park H.-J."/>
            <person name="Ramirez L."/>
            <person name="Alfaro M."/>
            <person name="Sun H."/>
            <person name="Tritt A."/>
            <person name="Yoshinaga Y."/>
            <person name="Zwiers L.-H."/>
            <person name="Turgeon B."/>
            <person name="Goodwin S."/>
            <person name="Spatafora J."/>
            <person name="Crous P."/>
            <person name="Grigoriev I."/>
        </authorList>
    </citation>
    <scope>NUCLEOTIDE SEQUENCE</scope>
    <source>
        <strain evidence="11">CBS 133067</strain>
    </source>
</reference>
<feature type="compositionally biased region" description="Basic and acidic residues" evidence="8">
    <location>
        <begin position="581"/>
        <end position="590"/>
    </location>
</feature>
<evidence type="ECO:0008006" key="13">
    <source>
        <dbReference type="Google" id="ProtNLM"/>
    </source>
</evidence>
<evidence type="ECO:0000256" key="8">
    <source>
        <dbReference type="SAM" id="MobiDB-lite"/>
    </source>
</evidence>
<dbReference type="GO" id="GO:0010629">
    <property type="term" value="P:negative regulation of gene expression"/>
    <property type="evidence" value="ECO:0007669"/>
    <property type="project" value="UniProtKB-ARBA"/>
</dbReference>
<evidence type="ECO:0000259" key="9">
    <source>
        <dbReference type="PROSITE" id="PS50102"/>
    </source>
</evidence>
<evidence type="ECO:0000256" key="7">
    <source>
        <dbReference type="PROSITE-ProRule" id="PRU00176"/>
    </source>
</evidence>
<keyword evidence="3" id="KW-0507">mRNA processing</keyword>
<keyword evidence="5" id="KW-0508">mRNA splicing</keyword>
<organism evidence="11 12">
    <name type="scientific">Rhizodiscina lignyota</name>
    <dbReference type="NCBI Taxonomy" id="1504668"/>
    <lineage>
        <taxon>Eukaryota</taxon>
        <taxon>Fungi</taxon>
        <taxon>Dikarya</taxon>
        <taxon>Ascomycota</taxon>
        <taxon>Pezizomycotina</taxon>
        <taxon>Dothideomycetes</taxon>
        <taxon>Pleosporomycetidae</taxon>
        <taxon>Aulographales</taxon>
        <taxon>Rhizodiscinaceae</taxon>
        <taxon>Rhizodiscina</taxon>
    </lineage>
</organism>
<dbReference type="GO" id="GO:0006369">
    <property type="term" value="P:termination of RNA polymerase II transcription"/>
    <property type="evidence" value="ECO:0007669"/>
    <property type="project" value="UniProtKB-ARBA"/>
</dbReference>
<feature type="compositionally biased region" description="Basic and acidic residues" evidence="8">
    <location>
        <begin position="375"/>
        <end position="389"/>
    </location>
</feature>
<evidence type="ECO:0000256" key="6">
    <source>
        <dbReference type="ARBA" id="ARBA00023242"/>
    </source>
</evidence>
<dbReference type="FunFam" id="1.25.40.90:FF:000026">
    <property type="entry name" value="RNA binding protein Nrd1"/>
    <property type="match status" value="1"/>
</dbReference>
<protein>
    <recommendedName>
        <fullName evidence="13">RNA binding protein Nrd1</fullName>
    </recommendedName>
</protein>
<dbReference type="FunFam" id="3.30.70.330:FF:000397">
    <property type="entry name" value="RNA binding protein Nrd1"/>
    <property type="match status" value="1"/>
</dbReference>
<keyword evidence="6" id="KW-0539">Nucleus</keyword>
<dbReference type="Pfam" id="PF04818">
    <property type="entry name" value="CID"/>
    <property type="match status" value="1"/>
</dbReference>
<evidence type="ECO:0000256" key="2">
    <source>
        <dbReference type="ARBA" id="ARBA00022553"/>
    </source>
</evidence>
<evidence type="ECO:0000256" key="4">
    <source>
        <dbReference type="ARBA" id="ARBA00022884"/>
    </source>
</evidence>
<dbReference type="InterPro" id="IPR008942">
    <property type="entry name" value="ENTH_VHS"/>
</dbReference>
<dbReference type="GO" id="GO:0031126">
    <property type="term" value="P:sno(s)RNA 3'-end processing"/>
    <property type="evidence" value="ECO:0007669"/>
    <property type="project" value="UniProtKB-ARBA"/>
</dbReference>
<dbReference type="GO" id="GO:0071006">
    <property type="term" value="C:U2-type catalytic step 1 spliceosome"/>
    <property type="evidence" value="ECO:0007669"/>
    <property type="project" value="TreeGrafter"/>
</dbReference>
<evidence type="ECO:0000256" key="1">
    <source>
        <dbReference type="ARBA" id="ARBA00004123"/>
    </source>
</evidence>
<evidence type="ECO:0000313" key="12">
    <source>
        <dbReference type="Proteomes" id="UP000799772"/>
    </source>
</evidence>
<keyword evidence="4 7" id="KW-0694">RNA-binding</keyword>
<dbReference type="InterPro" id="IPR012677">
    <property type="entry name" value="Nucleotide-bd_a/b_plait_sf"/>
</dbReference>
<dbReference type="GO" id="GO:0036002">
    <property type="term" value="F:pre-mRNA binding"/>
    <property type="evidence" value="ECO:0007669"/>
    <property type="project" value="TreeGrafter"/>
</dbReference>
<dbReference type="InterPro" id="IPR039171">
    <property type="entry name" value="Cwc2/Slt11"/>
</dbReference>
<sequence length="676" mass="72939">MAAVDELDTLLQSLQALKPPGVAKSKIESINTICISNVGSDSAIVEKIVANFRSAPSTHKLGVLYVVDSVTRQWIEKARQTGQALIGSAAAPGTYASGVHKMTAVLPTMMNELIVSAPATQKDKIAKLIDIWEKASTFPADILGDFKRRLEGPTQCKRRKFPLPSSHCKEPQSDFSLASAMRTFPSNGTPRQDSNIATQPASNGAIAQNVSTVTPAASSQASYPAYQLPAPVSLQPPPAQALPLPNLAAGEPWKGDIAQQFQFLSTLAASGLPPEQIAQVVAALGLPQAPPPPPIPGAASQSMAPAMLGMTPGQGYNGSAMPSAPTPDNQYDFKRPRTRSRSPDYKRRRVTPPNRRESPVYGVYDPEAAQNEATRANDFDRRGRGGRGRDRGHRRSPPGRQADRPPSPRQYNTGAGQMQPKYIKFEPDLPKGHIKVLSRTLFVGGVSGSEHEIRDIFSRFGSVQTCIVNHEKRHAFVKMVNRPDAMAAKTGMEVEKNQDILAKARSTRWGVGFGPRECSDYSTGVSVVPISALTDADKRWMLTAEYGGTGGRPIEAGMVVEEPDIEIGAGVSSKAISRRIETRAAVRQDRAPAQSRGHGGASQGNNHSQDRYGYDRPSNPPRRANYENQAPQYREPAPEPVRAKASPQILRPEPNTVGVPPAVPGFGFQLPGMNFR</sequence>
<dbReference type="Gene3D" id="1.25.40.90">
    <property type="match status" value="1"/>
</dbReference>
<dbReference type="InterPro" id="IPR048892">
    <property type="entry name" value="Nrd1_Seb1_dom2"/>
</dbReference>
<dbReference type="InterPro" id="IPR035979">
    <property type="entry name" value="RBD_domain_sf"/>
</dbReference>
<dbReference type="GO" id="GO:0008380">
    <property type="term" value="P:RNA splicing"/>
    <property type="evidence" value="ECO:0007669"/>
    <property type="project" value="UniProtKB-KW"/>
</dbReference>
<feature type="region of interest" description="Disordered" evidence="8">
    <location>
        <begin position="581"/>
        <end position="658"/>
    </location>
</feature>
<dbReference type="PANTHER" id="PTHR14089">
    <property type="entry name" value="PRE-MRNA-SPLICING FACTOR RBM22"/>
    <property type="match status" value="1"/>
</dbReference>
<dbReference type="InterPro" id="IPR006569">
    <property type="entry name" value="CID_dom"/>
</dbReference>
<dbReference type="InterPro" id="IPR000504">
    <property type="entry name" value="RRM_dom"/>
</dbReference>
<name>A0A9P4I8E6_9PEZI</name>
<accession>A0A9P4I8E6</accession>
<evidence type="ECO:0000313" key="11">
    <source>
        <dbReference type="EMBL" id="KAF2097101.1"/>
    </source>
</evidence>
<dbReference type="GO" id="GO:0031124">
    <property type="term" value="P:mRNA 3'-end processing"/>
    <property type="evidence" value="ECO:0007669"/>
    <property type="project" value="UniProtKB-ARBA"/>
</dbReference>
<dbReference type="SUPFAM" id="SSF54928">
    <property type="entry name" value="RNA-binding domain, RBD"/>
    <property type="match status" value="1"/>
</dbReference>
<feature type="compositionally biased region" description="Basic and acidic residues" evidence="8">
    <location>
        <begin position="331"/>
        <end position="345"/>
    </location>
</feature>
<keyword evidence="2" id="KW-0597">Phosphoprotein</keyword>
<dbReference type="OrthoDB" id="79367at2759"/>
<dbReference type="Gene3D" id="3.30.70.330">
    <property type="match status" value="1"/>
</dbReference>
<feature type="region of interest" description="Disordered" evidence="8">
    <location>
        <begin position="292"/>
        <end position="418"/>
    </location>
</feature>
<dbReference type="SMART" id="SM00582">
    <property type="entry name" value="RPR"/>
    <property type="match status" value="1"/>
</dbReference>
<keyword evidence="12" id="KW-1185">Reference proteome</keyword>
<feature type="domain" description="RRM" evidence="9">
    <location>
        <begin position="439"/>
        <end position="507"/>
    </location>
</feature>
<keyword evidence="3" id="KW-0747">Spliceosome</keyword>
<dbReference type="EMBL" id="ML978128">
    <property type="protein sequence ID" value="KAF2097101.1"/>
    <property type="molecule type" value="Genomic_DNA"/>
</dbReference>
<dbReference type="Pfam" id="PF21380">
    <property type="entry name" value="Nrd1-Seb1_dom2"/>
    <property type="match status" value="1"/>
</dbReference>
<dbReference type="GO" id="GO:0071007">
    <property type="term" value="C:U2-type catalytic step 2 spliceosome"/>
    <property type="evidence" value="ECO:0007669"/>
    <property type="project" value="TreeGrafter"/>
</dbReference>
<comment type="subcellular location">
    <subcellularLocation>
        <location evidence="1">Nucleus</location>
    </subcellularLocation>
</comment>
<dbReference type="PANTHER" id="PTHR14089:SF2">
    <property type="entry name" value="PRE-MRNA-SPLICING FACTOR CWC2"/>
    <property type="match status" value="1"/>
</dbReference>
<dbReference type="Pfam" id="PF00076">
    <property type="entry name" value="RRM_1"/>
    <property type="match status" value="1"/>
</dbReference>
<dbReference type="AlphaFoldDB" id="A0A9P4I8E6"/>
<comment type="caution">
    <text evidence="11">The sequence shown here is derived from an EMBL/GenBank/DDBJ whole genome shotgun (WGS) entry which is preliminary data.</text>
</comment>
<dbReference type="CDD" id="cd16984">
    <property type="entry name" value="CID_Nrd1_like"/>
    <property type="match status" value="1"/>
</dbReference>